<comment type="caution">
    <text evidence="1">The sequence shown here is derived from an EMBL/GenBank/DDBJ whole genome shotgun (WGS) entry which is preliminary data.</text>
</comment>
<evidence type="ECO:0000313" key="1">
    <source>
        <dbReference type="EMBL" id="PXF61777.1"/>
    </source>
</evidence>
<accession>A0AC61L602</accession>
<protein>
    <submittedName>
        <fullName evidence="1">Uncharacterized protein</fullName>
    </submittedName>
</protein>
<proteinExistence type="predicted"/>
<organism evidence="1 2">
    <name type="scientific">Candidatus Methanogaster sp</name>
    <dbReference type="NCBI Taxonomy" id="3386292"/>
    <lineage>
        <taxon>Archaea</taxon>
        <taxon>Methanobacteriati</taxon>
        <taxon>Methanobacteriota</taxon>
        <taxon>Stenosarchaea group</taxon>
        <taxon>Methanomicrobia</taxon>
        <taxon>Methanosarcinales</taxon>
        <taxon>ANME-2 cluster</taxon>
        <taxon>Candidatus Methanogasteraceae</taxon>
        <taxon>Candidatus Methanogaster</taxon>
    </lineage>
</organism>
<dbReference type="Proteomes" id="UP000248329">
    <property type="component" value="Unassembled WGS sequence"/>
</dbReference>
<reference evidence="1" key="1">
    <citation type="submission" date="2018-01" db="EMBL/GenBank/DDBJ databases">
        <authorList>
            <person name="Krukenberg V."/>
        </authorList>
    </citation>
    <scope>NUCLEOTIDE SEQUENCE</scope>
    <source>
        <strain evidence="1">E20ANME2</strain>
    </source>
</reference>
<evidence type="ECO:0000313" key="2">
    <source>
        <dbReference type="Proteomes" id="UP000248329"/>
    </source>
</evidence>
<sequence length="73" mass="8142">MKVDAAPGILNAWVGQCVANAWAPITTFTHHHAIIITIRWYWPSLIYFVCGVCGFTFQTDPNFIPITCPQYGG</sequence>
<dbReference type="EMBL" id="PQXF01000003">
    <property type="protein sequence ID" value="PXF61777.1"/>
    <property type="molecule type" value="Genomic_DNA"/>
</dbReference>
<gene>
    <name evidence="1" type="ORF">C4B59_02710</name>
</gene>
<name>A0AC61L602_9EURY</name>